<evidence type="ECO:0000256" key="2">
    <source>
        <dbReference type="SAM" id="Phobius"/>
    </source>
</evidence>
<dbReference type="EMBL" id="LATX01002243">
    <property type="protein sequence ID" value="KTB32234.1"/>
    <property type="molecule type" value="Genomic_DNA"/>
</dbReference>
<dbReference type="Proteomes" id="UP000054988">
    <property type="component" value="Unassembled WGS sequence"/>
</dbReference>
<feature type="transmembrane region" description="Helical" evidence="2">
    <location>
        <begin position="122"/>
        <end position="144"/>
    </location>
</feature>
<dbReference type="InterPro" id="IPR045339">
    <property type="entry name" value="DUF6534"/>
</dbReference>
<keyword evidence="2" id="KW-1133">Transmembrane helix</keyword>
<comment type="caution">
    <text evidence="4">The sequence shown here is derived from an EMBL/GenBank/DDBJ whole genome shotgun (WGS) entry which is preliminary data.</text>
</comment>
<feature type="compositionally biased region" description="Basic and acidic residues" evidence="1">
    <location>
        <begin position="558"/>
        <end position="569"/>
    </location>
</feature>
<feature type="transmembrane region" description="Helical" evidence="2">
    <location>
        <begin position="12"/>
        <end position="34"/>
    </location>
</feature>
<feature type="compositionally biased region" description="Acidic residues" evidence="1">
    <location>
        <begin position="820"/>
        <end position="831"/>
    </location>
</feature>
<dbReference type="eggNOG" id="ENOG502RSER">
    <property type="taxonomic scope" value="Eukaryota"/>
</dbReference>
<feature type="compositionally biased region" description="Basic and acidic residues" evidence="1">
    <location>
        <begin position="1040"/>
        <end position="1049"/>
    </location>
</feature>
<feature type="compositionally biased region" description="Basic and acidic residues" evidence="1">
    <location>
        <begin position="352"/>
        <end position="376"/>
    </location>
</feature>
<evidence type="ECO:0000313" key="4">
    <source>
        <dbReference type="EMBL" id="KTB32234.1"/>
    </source>
</evidence>
<keyword evidence="2" id="KW-0812">Transmembrane</keyword>
<gene>
    <name evidence="4" type="ORF">WG66_15183</name>
</gene>
<feature type="transmembrane region" description="Helical" evidence="2">
    <location>
        <begin position="198"/>
        <end position="219"/>
    </location>
</feature>
<dbReference type="PANTHER" id="PTHR40465:SF1">
    <property type="entry name" value="DUF6534 DOMAIN-CONTAINING PROTEIN"/>
    <property type="match status" value="1"/>
</dbReference>
<feature type="transmembrane region" description="Helical" evidence="2">
    <location>
        <begin position="46"/>
        <end position="69"/>
    </location>
</feature>
<keyword evidence="2" id="KW-0472">Membrane</keyword>
<evidence type="ECO:0000256" key="1">
    <source>
        <dbReference type="SAM" id="MobiDB-lite"/>
    </source>
</evidence>
<feature type="region of interest" description="Disordered" evidence="1">
    <location>
        <begin position="407"/>
        <end position="833"/>
    </location>
</feature>
<dbReference type="PANTHER" id="PTHR40465">
    <property type="entry name" value="CHROMOSOME 1, WHOLE GENOME SHOTGUN SEQUENCE"/>
    <property type="match status" value="1"/>
</dbReference>
<feature type="compositionally biased region" description="Basic and acidic residues" evidence="1">
    <location>
        <begin position="1016"/>
        <end position="1026"/>
    </location>
</feature>
<feature type="region of interest" description="Disordered" evidence="1">
    <location>
        <begin position="911"/>
        <end position="1060"/>
    </location>
</feature>
<feature type="compositionally biased region" description="Acidic residues" evidence="1">
    <location>
        <begin position="614"/>
        <end position="625"/>
    </location>
</feature>
<feature type="region of interest" description="Disordered" evidence="1">
    <location>
        <begin position="295"/>
        <end position="376"/>
    </location>
</feature>
<dbReference type="Pfam" id="PF20152">
    <property type="entry name" value="DUF6534"/>
    <property type="match status" value="1"/>
</dbReference>
<feature type="domain" description="DUF6534" evidence="3">
    <location>
        <begin position="163"/>
        <end position="249"/>
    </location>
</feature>
<feature type="compositionally biased region" description="Polar residues" evidence="1">
    <location>
        <begin position="1245"/>
        <end position="1277"/>
    </location>
</feature>
<organism evidence="4 5">
    <name type="scientific">Moniliophthora roreri</name>
    <name type="common">Frosty pod rot fungus</name>
    <name type="synonym">Monilia roreri</name>
    <dbReference type="NCBI Taxonomy" id="221103"/>
    <lineage>
        <taxon>Eukaryota</taxon>
        <taxon>Fungi</taxon>
        <taxon>Dikarya</taxon>
        <taxon>Basidiomycota</taxon>
        <taxon>Agaricomycotina</taxon>
        <taxon>Agaricomycetes</taxon>
        <taxon>Agaricomycetidae</taxon>
        <taxon>Agaricales</taxon>
        <taxon>Marasmiineae</taxon>
        <taxon>Marasmiaceae</taxon>
        <taxon>Moniliophthora</taxon>
    </lineage>
</organism>
<feature type="transmembrane region" description="Helical" evidence="2">
    <location>
        <begin position="89"/>
        <end position="110"/>
    </location>
</feature>
<feature type="compositionally biased region" description="Polar residues" evidence="1">
    <location>
        <begin position="312"/>
        <end position="322"/>
    </location>
</feature>
<feature type="compositionally biased region" description="Polar residues" evidence="1">
    <location>
        <begin position="645"/>
        <end position="663"/>
    </location>
</feature>
<feature type="compositionally biased region" description="Basic and acidic residues" evidence="1">
    <location>
        <begin position="1336"/>
        <end position="1348"/>
    </location>
</feature>
<evidence type="ECO:0000259" key="3">
    <source>
        <dbReference type="Pfam" id="PF20152"/>
    </source>
</evidence>
<feature type="compositionally biased region" description="Acidic residues" evidence="1">
    <location>
        <begin position="969"/>
        <end position="997"/>
    </location>
</feature>
<feature type="region of interest" description="Disordered" evidence="1">
    <location>
        <begin position="1242"/>
        <end position="1379"/>
    </location>
</feature>
<name>A0A0W0F7B8_MONRR</name>
<feature type="compositionally biased region" description="Polar residues" evidence="1">
    <location>
        <begin position="804"/>
        <end position="813"/>
    </location>
</feature>
<reference evidence="4 5" key="1">
    <citation type="submission" date="2015-12" db="EMBL/GenBank/DDBJ databases">
        <title>Draft genome sequence of Moniliophthora roreri, the causal agent of frosty pod rot of cacao.</title>
        <authorList>
            <person name="Aime M.C."/>
            <person name="Diaz-Valderrama J.R."/>
            <person name="Kijpornyongpan T."/>
            <person name="Phillips-Mora W."/>
        </authorList>
    </citation>
    <scope>NUCLEOTIDE SEQUENCE [LARGE SCALE GENOMIC DNA]</scope>
    <source>
        <strain evidence="4 5">MCA 2952</strain>
    </source>
</reference>
<evidence type="ECO:0000313" key="5">
    <source>
        <dbReference type="Proteomes" id="UP000054988"/>
    </source>
</evidence>
<feature type="compositionally biased region" description="Basic and acidic residues" evidence="1">
    <location>
        <begin position="513"/>
        <end position="534"/>
    </location>
</feature>
<feature type="compositionally biased region" description="Basic and acidic residues" evidence="1">
    <location>
        <begin position="940"/>
        <end position="955"/>
    </location>
</feature>
<feature type="region of interest" description="Disordered" evidence="1">
    <location>
        <begin position="848"/>
        <end position="885"/>
    </location>
</feature>
<proteinExistence type="predicted"/>
<feature type="compositionally biased region" description="Acidic residues" evidence="1">
    <location>
        <begin position="917"/>
        <end position="939"/>
    </location>
</feature>
<feature type="compositionally biased region" description="Polar residues" evidence="1">
    <location>
        <begin position="570"/>
        <end position="582"/>
    </location>
</feature>
<protein>
    <recommendedName>
        <fullName evidence="3">DUF6534 domain-containing protein</fullName>
    </recommendedName>
</protein>
<feature type="compositionally biased region" description="Low complexity" evidence="1">
    <location>
        <begin position="452"/>
        <end position="463"/>
    </location>
</feature>
<accession>A0A0W0F7B8</accession>
<feature type="compositionally biased region" description="Polar residues" evidence="1">
    <location>
        <begin position="464"/>
        <end position="488"/>
    </location>
</feature>
<sequence>MPDSLENSLGGLLGGTWANSYFFVIELIMAYTYFTRFRQDPLWLKAIVILTLLVDTASTINHYACAYMYAVLHWGDINFIQKQSWPFPVFAATTGASAFIVQQFLIYRFWSLTKNRFVTPFLILESIAAFAGALATAVVVVQHSTFNERDSVRIPVTIWLVFSAVADVSIAAVLIYTLHRFKSPFKRTKNMIKELTTLAIQTGASGSLVATIALIVYLSDPDGNISVGIAFTLGRIYAITMLNNLNSRTRLRQIGAAWTTGRHEIEMETGVERTEHNLQGIYVAPTALLDTETTAVESPISPTDGDYADQGPGSQENVANKTSTKKPRHVPTPTPQKPTKSAIEVQKKRKRPSDEDAKVEKRAKIPESKGKEVTRKKPEKVGAFVQSGDNGDVGYLVSTFVTVSQIPRRRGQASTADRRVVEVVEEDDRGEGSSRGTLATAKGSARVPNHPPSQVVPSRPRSPLQQNATAASSSRPTVSTKSVVTGRSSVEKGKSHTAHSGDQSVRFVGQNDDAMHVDEHDREPRTREGSERSRSRSPLFTQPADRGSLSPLSTQRPENNDRDGSDHESLFSQSGENNSPLFTPSLEDEGSATKRGGADQDDDSEVNHMLTDPVDNEIEDKEEEAAPSKSRPSKKISRVPESAHDQTTQNIYPSLASVSPTSQPHRDISDGKPLPGSYKSAGRLATSQHPTSRPAAPVTSQKTKLKQPPKLVEGPYRSQFAGAGSKRKSKEEEEEEEEDLVSVPPKKKPLPKPVTEPSSTKPHPFDTSPTPTPPRTTRDISLPRHRTSSTSPLPPVARIAAASSKYNNKAVQQEQHDDPATETDESIDDEASSMVATEVDENEQQIHPFDAPSQPVTPKVHNIHPFDISQPQSSIRSARSHVSERDMERVIKTLERFISKLDTDRRERLLARAEVQQGDDDDDDDDDDVEMAEDEQEEEDKGRPVSKSKEKELRQRGSPLPRQRSDEVLPADEEMDEEEDEEAEEEEEEEEEEEDVEVEKPAASSSKKTSIPHPYLKAERSSEDRQPSSSAHRASAAKQQHLEKLHQDELPAAQGASLSARHRVQLQTGPEHLFSSSSTPAALQYHTIKTQGTGIDKGKAKAQASVFSDGHRRHTIGMVVEDEDADVPPKVDLRMAALRARRKSLPSHSSVSSISSRDLDALGSRRLSVLNPQTERDRVRLSDQDQERLIQMQVTNMARQFGLSEEWVRDVWDQCGDLEATEEVLRELRPQVNDLVLKVKRRRSSVTGMGSSPPNDLSASGSKQHQRYISPTISVPLSTRHRSTVSPPHRQSSRRRSSPSSRFQPTFVGEDELPESEYSPPTGSRAGKFVRLARQGRHEEAIEREKRRASAGGLKRAVRVQQSSPAAGGEYGRAVPISL</sequence>
<feature type="transmembrane region" description="Helical" evidence="2">
    <location>
        <begin position="156"/>
        <end position="178"/>
    </location>
</feature>